<dbReference type="PANTHER" id="PTHR33064">
    <property type="entry name" value="POL PROTEIN"/>
    <property type="match status" value="1"/>
</dbReference>
<dbReference type="PANTHER" id="PTHR33064:SF37">
    <property type="entry name" value="RIBONUCLEASE H"/>
    <property type="match status" value="1"/>
</dbReference>
<proteinExistence type="predicted"/>
<comment type="caution">
    <text evidence="2">The sequence shown here is derived from an EMBL/GenBank/DDBJ whole genome shotgun (WGS) entry which is preliminary data.</text>
</comment>
<evidence type="ECO:0000259" key="1">
    <source>
        <dbReference type="PROSITE" id="PS50878"/>
    </source>
</evidence>
<organism evidence="2 3">
    <name type="scientific">Moniliophthora roreri</name>
    <name type="common">Frosty pod rot fungus</name>
    <name type="synonym">Monilia roreri</name>
    <dbReference type="NCBI Taxonomy" id="221103"/>
    <lineage>
        <taxon>Eukaryota</taxon>
        <taxon>Fungi</taxon>
        <taxon>Dikarya</taxon>
        <taxon>Basidiomycota</taxon>
        <taxon>Agaricomycotina</taxon>
        <taxon>Agaricomycetes</taxon>
        <taxon>Agaricomycetidae</taxon>
        <taxon>Agaricales</taxon>
        <taxon>Marasmiineae</taxon>
        <taxon>Marasmiaceae</taxon>
        <taxon>Moniliophthora</taxon>
    </lineage>
</organism>
<dbReference type="FunFam" id="3.30.70.270:FF:000063">
    <property type="entry name" value="Zinc knuckle domaincontaining protein"/>
    <property type="match status" value="1"/>
</dbReference>
<dbReference type="SUPFAM" id="SSF56672">
    <property type="entry name" value="DNA/RNA polymerases"/>
    <property type="match status" value="1"/>
</dbReference>
<evidence type="ECO:0000313" key="2">
    <source>
        <dbReference type="EMBL" id="KTB33881.1"/>
    </source>
</evidence>
<dbReference type="Gene3D" id="3.30.70.270">
    <property type="match status" value="2"/>
</dbReference>
<dbReference type="CDD" id="cd01647">
    <property type="entry name" value="RT_LTR"/>
    <property type="match status" value="1"/>
</dbReference>
<evidence type="ECO:0000313" key="3">
    <source>
        <dbReference type="Proteomes" id="UP000054988"/>
    </source>
</evidence>
<dbReference type="InterPro" id="IPR043502">
    <property type="entry name" value="DNA/RNA_pol_sf"/>
</dbReference>
<dbReference type="EMBL" id="LATX01002125">
    <property type="protein sequence ID" value="KTB33881.1"/>
    <property type="molecule type" value="Genomic_DNA"/>
</dbReference>
<feature type="domain" description="Reverse transcriptase" evidence="1">
    <location>
        <begin position="1"/>
        <end position="93"/>
    </location>
</feature>
<dbReference type="InterPro" id="IPR051320">
    <property type="entry name" value="Viral_Replic_Matur_Polypro"/>
</dbReference>
<dbReference type="Pfam" id="PF00078">
    <property type="entry name" value="RVT_1"/>
    <property type="match status" value="1"/>
</dbReference>
<sequence length="187" mass="21982">MNKGLFEPMVMFFGLSNSPAMFQSFMDDIFADYIEEGWIVIYMDNILIFSLDLETHRKQTIKVLEHLRLHDLFLKPEKCRFDITEIDFLGMIIRPGYIGMDPVKLAGIRDWKPPMTVRGVRSFLEFGNFYRKFIGRFSELARPLNDLTKKDKKFKWTKECQVAFDALKWKMQCIEMGNGGSPQTTRN</sequence>
<dbReference type="PROSITE" id="PS50878">
    <property type="entry name" value="RT_POL"/>
    <property type="match status" value="1"/>
</dbReference>
<protein>
    <recommendedName>
        <fullName evidence="1">Reverse transcriptase domain-containing protein</fullName>
    </recommendedName>
</protein>
<dbReference type="InterPro" id="IPR000477">
    <property type="entry name" value="RT_dom"/>
</dbReference>
<accession>A0A0W0FC37</accession>
<dbReference type="AlphaFoldDB" id="A0A0W0FC37"/>
<dbReference type="eggNOG" id="KOG0017">
    <property type="taxonomic scope" value="Eukaryota"/>
</dbReference>
<dbReference type="Proteomes" id="UP000054988">
    <property type="component" value="Unassembled WGS sequence"/>
</dbReference>
<gene>
    <name evidence="2" type="ORF">WG66_13541</name>
</gene>
<name>A0A0W0FC37_MONRR</name>
<dbReference type="InterPro" id="IPR043128">
    <property type="entry name" value="Rev_trsase/Diguanyl_cyclase"/>
</dbReference>
<reference evidence="2 3" key="1">
    <citation type="submission" date="2015-12" db="EMBL/GenBank/DDBJ databases">
        <title>Draft genome sequence of Moniliophthora roreri, the causal agent of frosty pod rot of cacao.</title>
        <authorList>
            <person name="Aime M.C."/>
            <person name="Diaz-Valderrama J.R."/>
            <person name="Kijpornyongpan T."/>
            <person name="Phillips-Mora W."/>
        </authorList>
    </citation>
    <scope>NUCLEOTIDE SEQUENCE [LARGE SCALE GENOMIC DNA]</scope>
    <source>
        <strain evidence="2 3">MCA 2952</strain>
    </source>
</reference>